<accession>A0A917BXE7</accession>
<reference evidence="3" key="2">
    <citation type="submission" date="2020-09" db="EMBL/GenBank/DDBJ databases">
        <authorList>
            <person name="Sun Q."/>
            <person name="Zhou Y."/>
        </authorList>
    </citation>
    <scope>NUCLEOTIDE SEQUENCE</scope>
    <source>
        <strain evidence="3">CGMCC 1.15254</strain>
    </source>
</reference>
<keyword evidence="4" id="KW-1185">Reference proteome</keyword>
<proteinExistence type="predicted"/>
<feature type="transmembrane region" description="Helical" evidence="1">
    <location>
        <begin position="18"/>
        <end position="37"/>
    </location>
</feature>
<evidence type="ECO:0000256" key="1">
    <source>
        <dbReference type="SAM" id="Phobius"/>
    </source>
</evidence>
<feature type="transmembrane region" description="Helical" evidence="1">
    <location>
        <begin position="266"/>
        <end position="287"/>
    </location>
</feature>
<organism evidence="3 4">
    <name type="scientific">Terasakiella brassicae</name>
    <dbReference type="NCBI Taxonomy" id="1634917"/>
    <lineage>
        <taxon>Bacteria</taxon>
        <taxon>Pseudomonadati</taxon>
        <taxon>Pseudomonadota</taxon>
        <taxon>Alphaproteobacteria</taxon>
        <taxon>Rhodospirillales</taxon>
        <taxon>Terasakiellaceae</taxon>
        <taxon>Terasakiella</taxon>
    </lineage>
</organism>
<keyword evidence="1" id="KW-0812">Transmembrane</keyword>
<feature type="transmembrane region" description="Helical" evidence="1">
    <location>
        <begin position="95"/>
        <end position="117"/>
    </location>
</feature>
<keyword evidence="1" id="KW-0472">Membrane</keyword>
<feature type="transmembrane region" description="Helical" evidence="1">
    <location>
        <begin position="293"/>
        <end position="311"/>
    </location>
</feature>
<dbReference type="InterPro" id="IPR052549">
    <property type="entry name" value="SpmB"/>
</dbReference>
<feature type="transmembrane region" description="Helical" evidence="1">
    <location>
        <begin position="123"/>
        <end position="143"/>
    </location>
</feature>
<dbReference type="GO" id="GO:0005886">
    <property type="term" value="C:plasma membrane"/>
    <property type="evidence" value="ECO:0007669"/>
    <property type="project" value="TreeGrafter"/>
</dbReference>
<feature type="transmembrane region" description="Helical" evidence="1">
    <location>
        <begin position="221"/>
        <end position="245"/>
    </location>
</feature>
<dbReference type="Proteomes" id="UP000632498">
    <property type="component" value="Unassembled WGS sequence"/>
</dbReference>
<evidence type="ECO:0000313" key="3">
    <source>
        <dbReference type="EMBL" id="GGF60415.1"/>
    </source>
</evidence>
<dbReference type="PANTHER" id="PTHR35793">
    <property type="entry name" value="INNER MEMBRANE PROTEIN YJIG"/>
    <property type="match status" value="1"/>
</dbReference>
<name>A0A917BXE7_9PROT</name>
<comment type="caution">
    <text evidence="3">The sequence shown here is derived from an EMBL/GenBank/DDBJ whole genome shotgun (WGS) entry which is preliminary data.</text>
</comment>
<protein>
    <recommendedName>
        <fullName evidence="2">Nucleoside transporter/FeoB GTPase Gate domain-containing protein</fullName>
    </recommendedName>
</protein>
<dbReference type="Pfam" id="PF07670">
    <property type="entry name" value="Gate"/>
    <property type="match status" value="1"/>
</dbReference>
<feature type="transmembrane region" description="Helical" evidence="1">
    <location>
        <begin position="57"/>
        <end position="83"/>
    </location>
</feature>
<sequence length="312" mass="32879">MSEFASIILHAGRAGVELALFVLLPVMIVMLSLMRLLEAKGLLDRLVAVVAPILRPFGLPGLGVFAMIQVLFVSFAAPMATLAMMDKGGSPRRHIAATLAMVLGMAQANVVFPMAALGLNAPITMGVSALCGLIGAALTYHVFARNLPDRDDDNPMIVKHKDADGPKGVLDVINKAGGEALKITVGAIPMLVLALVFVSIMREAGVMTFLEEALTPLLNTLNLPGSVIMATISKYIAGGTAMMGVMKDFLDQGQVTIPEFNRLAGFLIHPYDVAGIAVLISAGQRVAEVLKPALFGAAIAIILRSLIHGFLF</sequence>
<feature type="domain" description="Nucleoside transporter/FeoB GTPase Gate" evidence="2">
    <location>
        <begin position="20"/>
        <end position="105"/>
    </location>
</feature>
<dbReference type="AlphaFoldDB" id="A0A917BXE7"/>
<dbReference type="PANTHER" id="PTHR35793:SF2">
    <property type="entry name" value="INNER MEMBRANE PROTEIN YJIG"/>
    <property type="match status" value="1"/>
</dbReference>
<dbReference type="RefSeq" id="WP_188662925.1">
    <property type="nucleotide sequence ID" value="NZ_BMHV01000007.1"/>
</dbReference>
<keyword evidence="1" id="KW-1133">Transmembrane helix</keyword>
<gene>
    <name evidence="3" type="ORF">GCM10011332_12680</name>
</gene>
<reference evidence="3" key="1">
    <citation type="journal article" date="2014" name="Int. J. Syst. Evol. Microbiol.">
        <title>Complete genome sequence of Corynebacterium casei LMG S-19264T (=DSM 44701T), isolated from a smear-ripened cheese.</title>
        <authorList>
            <consortium name="US DOE Joint Genome Institute (JGI-PGF)"/>
            <person name="Walter F."/>
            <person name="Albersmeier A."/>
            <person name="Kalinowski J."/>
            <person name="Ruckert C."/>
        </authorList>
    </citation>
    <scope>NUCLEOTIDE SEQUENCE</scope>
    <source>
        <strain evidence="3">CGMCC 1.15254</strain>
    </source>
</reference>
<evidence type="ECO:0000313" key="4">
    <source>
        <dbReference type="Proteomes" id="UP000632498"/>
    </source>
</evidence>
<evidence type="ECO:0000259" key="2">
    <source>
        <dbReference type="Pfam" id="PF07670"/>
    </source>
</evidence>
<dbReference type="EMBL" id="BMHV01000007">
    <property type="protein sequence ID" value="GGF60415.1"/>
    <property type="molecule type" value="Genomic_DNA"/>
</dbReference>
<dbReference type="InterPro" id="IPR011642">
    <property type="entry name" value="Gate_dom"/>
</dbReference>
<feature type="transmembrane region" description="Helical" evidence="1">
    <location>
        <begin position="183"/>
        <end position="201"/>
    </location>
</feature>